<dbReference type="InterPro" id="IPR016024">
    <property type="entry name" value="ARM-type_fold"/>
</dbReference>
<organism evidence="1 2">
    <name type="scientific">Trichomonas vaginalis (strain ATCC PRA-98 / G3)</name>
    <dbReference type="NCBI Taxonomy" id="412133"/>
    <lineage>
        <taxon>Eukaryota</taxon>
        <taxon>Metamonada</taxon>
        <taxon>Parabasalia</taxon>
        <taxon>Trichomonadida</taxon>
        <taxon>Trichomonadidae</taxon>
        <taxon>Trichomonas</taxon>
    </lineage>
</organism>
<dbReference type="VEuPathDB" id="TrichDB:TVAG_192010"/>
<dbReference type="GO" id="GO:0006606">
    <property type="term" value="P:protein import into nucleus"/>
    <property type="evidence" value="ECO:0000318"/>
    <property type="project" value="GO_Central"/>
</dbReference>
<dbReference type="KEGG" id="tva:4761746"/>
<evidence type="ECO:0000313" key="2">
    <source>
        <dbReference type="Proteomes" id="UP000001542"/>
    </source>
</evidence>
<proteinExistence type="predicted"/>
<dbReference type="SMR" id="A2ETU7"/>
<dbReference type="GO" id="GO:0008139">
    <property type="term" value="F:nuclear localization sequence binding"/>
    <property type="evidence" value="ECO:0000318"/>
    <property type="project" value="GO_Central"/>
</dbReference>
<gene>
    <name evidence="1" type="ORF">TVAG_192010</name>
</gene>
<dbReference type="OrthoDB" id="10551808at2759"/>
<dbReference type="InterPro" id="IPR011989">
    <property type="entry name" value="ARM-like"/>
</dbReference>
<dbReference type="RefSeq" id="XP_001316125.1">
    <property type="nucleotide sequence ID" value="XM_001316090.1"/>
</dbReference>
<dbReference type="AlphaFoldDB" id="A2ETU7"/>
<dbReference type="GO" id="GO:0005737">
    <property type="term" value="C:cytoplasm"/>
    <property type="evidence" value="ECO:0000318"/>
    <property type="project" value="GO_Central"/>
</dbReference>
<dbReference type="SUPFAM" id="SSF48371">
    <property type="entry name" value="ARM repeat"/>
    <property type="match status" value="1"/>
</dbReference>
<reference evidence="1" key="2">
    <citation type="journal article" date="2007" name="Science">
        <title>Draft genome sequence of the sexually transmitted pathogen Trichomonas vaginalis.</title>
        <authorList>
            <person name="Carlton J.M."/>
            <person name="Hirt R.P."/>
            <person name="Silva J.C."/>
            <person name="Delcher A.L."/>
            <person name="Schatz M."/>
            <person name="Zhao Q."/>
            <person name="Wortman J.R."/>
            <person name="Bidwell S.L."/>
            <person name="Alsmark U.C.M."/>
            <person name="Besteiro S."/>
            <person name="Sicheritz-Ponten T."/>
            <person name="Noel C.J."/>
            <person name="Dacks J.B."/>
            <person name="Foster P.G."/>
            <person name="Simillion C."/>
            <person name="Van de Peer Y."/>
            <person name="Miranda-Saavedra D."/>
            <person name="Barton G.J."/>
            <person name="Westrop G.D."/>
            <person name="Mueller S."/>
            <person name="Dessi D."/>
            <person name="Fiori P.L."/>
            <person name="Ren Q."/>
            <person name="Paulsen I."/>
            <person name="Zhang H."/>
            <person name="Bastida-Corcuera F.D."/>
            <person name="Simoes-Barbosa A."/>
            <person name="Brown M.T."/>
            <person name="Hayes R.D."/>
            <person name="Mukherjee M."/>
            <person name="Okumura C.Y."/>
            <person name="Schneider R."/>
            <person name="Smith A.J."/>
            <person name="Vanacova S."/>
            <person name="Villalvazo M."/>
            <person name="Haas B.J."/>
            <person name="Pertea M."/>
            <person name="Feldblyum T.V."/>
            <person name="Utterback T.R."/>
            <person name="Shu C.L."/>
            <person name="Osoegawa K."/>
            <person name="de Jong P.J."/>
            <person name="Hrdy I."/>
            <person name="Horvathova L."/>
            <person name="Zubacova Z."/>
            <person name="Dolezal P."/>
            <person name="Malik S.B."/>
            <person name="Logsdon J.M. Jr."/>
            <person name="Henze K."/>
            <person name="Gupta A."/>
            <person name="Wang C.C."/>
            <person name="Dunne R.L."/>
            <person name="Upcroft J.A."/>
            <person name="Upcroft P."/>
            <person name="White O."/>
            <person name="Salzberg S.L."/>
            <person name="Tang P."/>
            <person name="Chiu C.-H."/>
            <person name="Lee Y.-S."/>
            <person name="Embley T.M."/>
            <person name="Coombs G.H."/>
            <person name="Mottram J.C."/>
            <person name="Tachezy J."/>
            <person name="Fraser-Liggett C.M."/>
            <person name="Johnson P.J."/>
        </authorList>
    </citation>
    <scope>NUCLEOTIDE SEQUENCE [LARGE SCALE GENOMIC DNA]</scope>
    <source>
        <strain evidence="1">G3</strain>
    </source>
</reference>
<dbReference type="GO" id="GO:0005634">
    <property type="term" value="C:nucleus"/>
    <property type="evidence" value="ECO:0000318"/>
    <property type="project" value="GO_Central"/>
</dbReference>
<dbReference type="EMBL" id="DS113490">
    <property type="protein sequence ID" value="EAY03902.1"/>
    <property type="molecule type" value="Genomic_DNA"/>
</dbReference>
<sequence length="1021" mass="115583">MEEVTGKLVEAFVAFHEMNTNPAAVTQEKINEISTTIDNCAKDYFSIYAFIHIIKSHPDTMIRYYAVTNFGLAFKYNWINNDKQTEILTLLFNILATEENARIREGIVARISKLTSEFLGELCIQFARDAMNSQSPIHLLSAVNLIASTAKLYSKEDPIPEFLRNLAKLSISLGDTELTLASYDMIYKYYIESQADNNDDIQEIFQSSVQLLPQYFENKQLFSQLCRIISNPLDLGADFTPLENVTEIILDLFNREADPAILSDCVQVIDALMSGYPEFMSQQEFILPLYNRYVEVASANFIEGAQLVDQQLVDIFQYLVSSLSLNSDFLEHVWSSKDALMESEAGQVICFLTTEYAMPNGHDFYENILDELVDFIDQGLHSEFPAVFDTTVACLNVFIDQFEANLEDYASLLEESLLDLIEQHQNFDSITILDCIFRTVKDSDNIFERALNLFVALVETVPKDLRYICIRAIADLSKSSQSLIEQYAEQVFNIVNMIIQADEDSELNELKPEAVSVLGILISRVPQLFASNLEEISSFVIESWQSETDSTLVIDSLNTFGYMINTYQEQIISIIPDALQIISQLSKQDKTKDLVDLTAALAEQAMVTDQEGEDTNENNIFANEDEYKIAGASCLLYGNILMTYSDLLQQYIEDFLGTVSILTDSVLDFSISYAMRGLSYVIEAMGSVGFFDPEVIKKIMVNAHSAAESNNSDNVACAIEVYAVCVCVFGLEHLGEEFGQIIDILDSVVRLNHACYDGNLEIPEGFFGPVRQLFREIFAVFDGKELPEEVTKMIDEAIIPLLDKSSEQAAFSLGVLSRFVESQNVSDEFATNVLERALNTQLKFAIYEGFYFIKCLAIKKPEIIQNHADYIKQLFHTKLTQKGKSASAYMMMKDNLVTCFGQIVMNIPNVYSDDELPLYFDRILDLMPANEDHREDASMLEFFFWIAQRYNVPEKLAAVLIRFFAMPKEILVSTGIGEEQIGTIKLALNKLLQQIPNYEQFIMNVCKNDEIKIAHVSQMLN</sequence>
<name>A2ETU7_TRIV3</name>
<protein>
    <recommendedName>
        <fullName evidence="3">Importin N-terminal domain-containing protein</fullName>
    </recommendedName>
</protein>
<reference evidence="1" key="1">
    <citation type="submission" date="2006-10" db="EMBL/GenBank/DDBJ databases">
        <authorList>
            <person name="Amadeo P."/>
            <person name="Zhao Q."/>
            <person name="Wortman J."/>
            <person name="Fraser-Liggett C."/>
            <person name="Carlton J."/>
        </authorList>
    </citation>
    <scope>NUCLEOTIDE SEQUENCE</scope>
    <source>
        <strain evidence="1">G3</strain>
    </source>
</reference>
<dbReference type="GO" id="GO:0061608">
    <property type="term" value="F:nuclear import signal receptor activity"/>
    <property type="evidence" value="ECO:0000318"/>
    <property type="project" value="GO_Central"/>
</dbReference>
<dbReference type="Gene3D" id="1.25.10.10">
    <property type="entry name" value="Leucine-rich Repeat Variant"/>
    <property type="match status" value="1"/>
</dbReference>
<evidence type="ECO:0008006" key="3">
    <source>
        <dbReference type="Google" id="ProtNLM"/>
    </source>
</evidence>
<keyword evidence="2" id="KW-1185">Reference proteome</keyword>
<evidence type="ECO:0000313" key="1">
    <source>
        <dbReference type="EMBL" id="EAY03902.1"/>
    </source>
</evidence>
<dbReference type="Proteomes" id="UP000001542">
    <property type="component" value="Unassembled WGS sequence"/>
</dbReference>
<accession>A2ETU7</accession>
<dbReference type="VEuPathDB" id="TrichDB:TVAGG3_0892520"/>
<dbReference type="InParanoid" id="A2ETU7"/>